<keyword evidence="1" id="KW-0805">Transcription regulation</keyword>
<dbReference type="InterPro" id="IPR001867">
    <property type="entry name" value="OmpR/PhoB-type_DNA-bd"/>
</dbReference>
<dbReference type="Gene3D" id="6.10.250.690">
    <property type="match status" value="1"/>
</dbReference>
<dbReference type="InterPro" id="IPR016032">
    <property type="entry name" value="Sig_transdc_resp-reg_C-effctor"/>
</dbReference>
<dbReference type="PANTHER" id="PTHR48111:SF67">
    <property type="entry name" value="TRANSCRIPTIONAL REGULATORY PROTEIN TCTD"/>
    <property type="match status" value="1"/>
</dbReference>
<dbReference type="Pfam" id="PF00486">
    <property type="entry name" value="Trans_reg_C"/>
    <property type="match status" value="1"/>
</dbReference>
<evidence type="ECO:0000256" key="1">
    <source>
        <dbReference type="ARBA" id="ARBA00023015"/>
    </source>
</evidence>
<evidence type="ECO:0000259" key="6">
    <source>
        <dbReference type="PROSITE" id="PS50110"/>
    </source>
</evidence>
<dbReference type="InterPro" id="IPR001789">
    <property type="entry name" value="Sig_transdc_resp-reg_receiver"/>
</dbReference>
<feature type="domain" description="OmpR/PhoB-type" evidence="7">
    <location>
        <begin position="122"/>
        <end position="216"/>
    </location>
</feature>
<keyword evidence="3" id="KW-0804">Transcription</keyword>
<dbReference type="InterPro" id="IPR011006">
    <property type="entry name" value="CheY-like_superfamily"/>
</dbReference>
<organism evidence="8 9">
    <name type="scientific">Rhodoferax lithotrophicus</name>
    <dbReference type="NCBI Taxonomy" id="2798804"/>
    <lineage>
        <taxon>Bacteria</taxon>
        <taxon>Pseudomonadati</taxon>
        <taxon>Pseudomonadota</taxon>
        <taxon>Betaproteobacteria</taxon>
        <taxon>Burkholderiales</taxon>
        <taxon>Comamonadaceae</taxon>
        <taxon>Rhodoferax</taxon>
    </lineage>
</organism>
<accession>A0ABN6D4R7</accession>
<evidence type="ECO:0000256" key="4">
    <source>
        <dbReference type="PROSITE-ProRule" id="PRU00169"/>
    </source>
</evidence>
<keyword evidence="4" id="KW-0597">Phosphoprotein</keyword>
<dbReference type="Gene3D" id="1.10.10.10">
    <property type="entry name" value="Winged helix-like DNA-binding domain superfamily/Winged helix DNA-binding domain"/>
    <property type="match status" value="1"/>
</dbReference>
<dbReference type="CDD" id="cd00383">
    <property type="entry name" value="trans_reg_C"/>
    <property type="match status" value="1"/>
</dbReference>
<keyword evidence="9" id="KW-1185">Reference proteome</keyword>
<evidence type="ECO:0000313" key="8">
    <source>
        <dbReference type="EMBL" id="BCO26990.1"/>
    </source>
</evidence>
<proteinExistence type="predicted"/>
<evidence type="ECO:0000256" key="3">
    <source>
        <dbReference type="ARBA" id="ARBA00023163"/>
    </source>
</evidence>
<evidence type="ECO:0000256" key="5">
    <source>
        <dbReference type="PROSITE-ProRule" id="PRU01091"/>
    </source>
</evidence>
<dbReference type="Gene3D" id="3.40.50.2300">
    <property type="match status" value="1"/>
</dbReference>
<name>A0ABN6D4R7_9BURK</name>
<evidence type="ECO:0000259" key="7">
    <source>
        <dbReference type="PROSITE" id="PS51755"/>
    </source>
</evidence>
<protein>
    <submittedName>
        <fullName evidence="8">Transcriptional regulatory protein QseB</fullName>
    </submittedName>
</protein>
<dbReference type="EMBL" id="AP024238">
    <property type="protein sequence ID" value="BCO26990.1"/>
    <property type="molecule type" value="Genomic_DNA"/>
</dbReference>
<dbReference type="CDD" id="cd17624">
    <property type="entry name" value="REC_OmpR_PmrA-like"/>
    <property type="match status" value="1"/>
</dbReference>
<dbReference type="PANTHER" id="PTHR48111">
    <property type="entry name" value="REGULATOR OF RPOS"/>
    <property type="match status" value="1"/>
</dbReference>
<evidence type="ECO:0000256" key="2">
    <source>
        <dbReference type="ARBA" id="ARBA00023125"/>
    </source>
</evidence>
<dbReference type="SUPFAM" id="SSF52172">
    <property type="entry name" value="CheY-like"/>
    <property type="match status" value="1"/>
</dbReference>
<gene>
    <name evidence="8" type="ORF">MIZ03_1877</name>
</gene>
<dbReference type="SMART" id="SM00448">
    <property type="entry name" value="REC"/>
    <property type="match status" value="1"/>
</dbReference>
<sequence length="219" mass="24248">MRILIVEDHALMGAGLRSSLGRSGFDPTWVKDGEAALNLLKTEDFLAMVLDISLPGMNGLEVLEILRSRGNRMPVLVLTARDTTNDKVLSLDTGADDFLVKTTDMEELIARLRALIRRSGRGGRHTVGELTMDVDARSVMKNGVLLNLSKREFDVLRVLMEGAGNVITRNQLERALYGWNSQVESNTVEVHIHNLRAKIGAKNLKTMRGIGYTLLRNAP</sequence>
<dbReference type="PROSITE" id="PS51755">
    <property type="entry name" value="OMPR_PHOB"/>
    <property type="match status" value="1"/>
</dbReference>
<dbReference type="PROSITE" id="PS50110">
    <property type="entry name" value="RESPONSE_REGULATORY"/>
    <property type="match status" value="1"/>
</dbReference>
<dbReference type="InterPro" id="IPR036388">
    <property type="entry name" value="WH-like_DNA-bd_sf"/>
</dbReference>
<dbReference type="SUPFAM" id="SSF46894">
    <property type="entry name" value="C-terminal effector domain of the bipartite response regulators"/>
    <property type="match status" value="1"/>
</dbReference>
<feature type="DNA-binding region" description="OmpR/PhoB-type" evidence="5">
    <location>
        <begin position="122"/>
        <end position="216"/>
    </location>
</feature>
<dbReference type="SMART" id="SM00862">
    <property type="entry name" value="Trans_reg_C"/>
    <property type="match status" value="1"/>
</dbReference>
<dbReference type="InterPro" id="IPR039420">
    <property type="entry name" value="WalR-like"/>
</dbReference>
<dbReference type="Proteomes" id="UP000824366">
    <property type="component" value="Chromosome"/>
</dbReference>
<keyword evidence="2 5" id="KW-0238">DNA-binding</keyword>
<evidence type="ECO:0000313" key="9">
    <source>
        <dbReference type="Proteomes" id="UP000824366"/>
    </source>
</evidence>
<feature type="modified residue" description="4-aspartylphosphate" evidence="4">
    <location>
        <position position="51"/>
    </location>
</feature>
<reference evidence="8 9" key="1">
    <citation type="journal article" date="2021" name="Microbiol. Spectr.">
        <title>A Single Bacterium Capable of Oxidation and Reduction of Iron at Circumneutral pH.</title>
        <authorList>
            <person name="Kato S."/>
            <person name="Ohkuma M."/>
        </authorList>
    </citation>
    <scope>NUCLEOTIDE SEQUENCE [LARGE SCALE GENOMIC DNA]</scope>
    <source>
        <strain evidence="8 9">MIZ03</strain>
    </source>
</reference>
<feature type="domain" description="Response regulatory" evidence="6">
    <location>
        <begin position="2"/>
        <end position="116"/>
    </location>
</feature>
<dbReference type="Pfam" id="PF00072">
    <property type="entry name" value="Response_reg"/>
    <property type="match status" value="1"/>
</dbReference>
<dbReference type="RefSeq" id="WP_223911332.1">
    <property type="nucleotide sequence ID" value="NZ_AP024238.1"/>
</dbReference>